<reference evidence="1 2" key="1">
    <citation type="submission" date="2024-04" db="EMBL/GenBank/DDBJ databases">
        <title>Okeanomitos corallinicola gen. &amp; sp. nov. (Nostocales, Cyanobacteria), a new toxic marine heterocyst-forming cyanobacterium from a coral reef.</title>
        <authorList>
            <person name="Li H."/>
            <person name="Li R."/>
            <person name="Kang J."/>
            <person name="Hii K.S."/>
            <person name="Mohamed H.F."/>
            <person name="Xu X."/>
            <person name="Luo Z."/>
        </authorList>
    </citation>
    <scope>NUCLEOTIDE SEQUENCE [LARGE SCALE GENOMIC DNA]</scope>
    <source>
        <strain evidence="1 2">TIOX110</strain>
    </source>
</reference>
<proteinExistence type="predicted"/>
<accession>A0ABZ2UTM8</accession>
<evidence type="ECO:0000313" key="1">
    <source>
        <dbReference type="EMBL" id="WZB88205.1"/>
    </source>
</evidence>
<organism evidence="1 2">
    <name type="scientific">Okeanomitos corallinicola TIOX110</name>
    <dbReference type="NCBI Taxonomy" id="3133117"/>
    <lineage>
        <taxon>Bacteria</taxon>
        <taxon>Bacillati</taxon>
        <taxon>Cyanobacteriota</taxon>
        <taxon>Cyanophyceae</taxon>
        <taxon>Nostocales</taxon>
        <taxon>Aphanizomenonaceae</taxon>
        <taxon>Okeanomitos</taxon>
    </lineage>
</organism>
<dbReference type="EMBL" id="CP150886">
    <property type="protein sequence ID" value="WZB88205.1"/>
    <property type="molecule type" value="Genomic_DNA"/>
</dbReference>
<protein>
    <recommendedName>
        <fullName evidence="3">DUF29 domain-containing protein</fullName>
    </recommendedName>
</protein>
<dbReference type="RefSeq" id="WP_353931114.1">
    <property type="nucleotide sequence ID" value="NZ_CP150886.1"/>
</dbReference>
<dbReference type="Proteomes" id="UP001483337">
    <property type="component" value="Chromosome"/>
</dbReference>
<evidence type="ECO:0000313" key="2">
    <source>
        <dbReference type="Proteomes" id="UP001483337"/>
    </source>
</evidence>
<evidence type="ECO:0008006" key="3">
    <source>
        <dbReference type="Google" id="ProtNLM"/>
    </source>
</evidence>
<name>A0ABZ2UTM8_9CYAN</name>
<sequence>MLSECYTDAVDNLSNEYDVNFPDVCPFSQDLAVLLNNKFWEI</sequence>
<keyword evidence="2" id="KW-1185">Reference proteome</keyword>
<gene>
    <name evidence="1" type="ORF">WJM97_00410</name>
</gene>